<evidence type="ECO:0000313" key="5">
    <source>
        <dbReference type="EMBL" id="ANW96339.1"/>
    </source>
</evidence>
<dbReference type="Proteomes" id="UP000092967">
    <property type="component" value="Chromosome"/>
</dbReference>
<proteinExistence type="inferred from homology"/>
<dbReference type="NCBIfam" id="TIGR03998">
    <property type="entry name" value="thiol_BshC"/>
    <property type="match status" value="1"/>
</dbReference>
<accession>A0A1B1Y6G9</accession>
<evidence type="ECO:0000259" key="3">
    <source>
        <dbReference type="Pfam" id="PF10079"/>
    </source>
</evidence>
<keyword evidence="1 2" id="KW-0436">Ligase</keyword>
<keyword evidence="6" id="KW-1185">Reference proteome</keyword>
<dbReference type="EMBL" id="CP014224">
    <property type="protein sequence ID" value="ANW96339.1"/>
    <property type="molecule type" value="Genomic_DNA"/>
</dbReference>
<feature type="domain" description="Bacillithiol biosynthesis BshC N-terminal Rossmann-like" evidence="3">
    <location>
        <begin position="1"/>
        <end position="374"/>
    </location>
</feature>
<name>A0A1B1Y6G9_9FLAO</name>
<dbReference type="OrthoDB" id="9765151at2"/>
<evidence type="ECO:0000256" key="1">
    <source>
        <dbReference type="ARBA" id="ARBA00022598"/>
    </source>
</evidence>
<evidence type="ECO:0000256" key="2">
    <source>
        <dbReference type="HAMAP-Rule" id="MF_01867"/>
    </source>
</evidence>
<protein>
    <recommendedName>
        <fullName evidence="2">Putative cysteine ligase BshC</fullName>
        <ecNumber evidence="2">6.-.-.-</ecNumber>
    </recommendedName>
</protein>
<dbReference type="GO" id="GO:0016874">
    <property type="term" value="F:ligase activity"/>
    <property type="evidence" value="ECO:0007669"/>
    <property type="project" value="UniProtKB-UniRule"/>
</dbReference>
<gene>
    <name evidence="2" type="primary">bshC</name>
    <name evidence="5" type="ORF">AXE80_08635</name>
</gene>
<feature type="coiled-coil region" evidence="2">
    <location>
        <begin position="423"/>
        <end position="487"/>
    </location>
</feature>
<dbReference type="Pfam" id="PF24850">
    <property type="entry name" value="CC_BshC"/>
    <property type="match status" value="1"/>
</dbReference>
<dbReference type="STRING" id="1790137.AXE80_08635"/>
<evidence type="ECO:0000313" key="6">
    <source>
        <dbReference type="Proteomes" id="UP000092967"/>
    </source>
</evidence>
<dbReference type="HAMAP" id="MF_01867">
    <property type="entry name" value="BshC"/>
    <property type="match status" value="1"/>
</dbReference>
<dbReference type="AlphaFoldDB" id="A0A1B1Y6G9"/>
<dbReference type="KEGG" id="wfu:AXE80_08635"/>
<evidence type="ECO:0000259" key="4">
    <source>
        <dbReference type="Pfam" id="PF24850"/>
    </source>
</evidence>
<comment type="similarity">
    <text evidence="2">Belongs to the BshC family.</text>
</comment>
<dbReference type="InterPro" id="IPR055399">
    <property type="entry name" value="CC_BshC"/>
</dbReference>
<keyword evidence="2" id="KW-0175">Coiled coil</keyword>
<reference evidence="5 6" key="1">
    <citation type="submission" date="2016-02" db="EMBL/GenBank/DDBJ databases">
        <authorList>
            <person name="Wen L."/>
            <person name="He K."/>
            <person name="Yang H."/>
        </authorList>
    </citation>
    <scope>NUCLEOTIDE SEQUENCE [LARGE SCALE GENOMIC DNA]</scope>
    <source>
        <strain evidence="5 6">CZ1127</strain>
    </source>
</reference>
<dbReference type="InterPro" id="IPR055398">
    <property type="entry name" value="Rossmann-like_BshC"/>
</dbReference>
<feature type="domain" description="Bacillithiol biosynthesis BshC C-terminal coiled-coil" evidence="4">
    <location>
        <begin position="376"/>
        <end position="532"/>
    </location>
</feature>
<dbReference type="Pfam" id="PF10079">
    <property type="entry name" value="Rossmann-like_BshC"/>
    <property type="match status" value="1"/>
</dbReference>
<organism evidence="5 6">
    <name type="scientific">Wenyingzhuangia fucanilytica</name>
    <dbReference type="NCBI Taxonomy" id="1790137"/>
    <lineage>
        <taxon>Bacteria</taxon>
        <taxon>Pseudomonadati</taxon>
        <taxon>Bacteroidota</taxon>
        <taxon>Flavobacteriia</taxon>
        <taxon>Flavobacteriales</taxon>
        <taxon>Flavobacteriaceae</taxon>
        <taxon>Wenyingzhuangia</taxon>
    </lineage>
</organism>
<dbReference type="PIRSF" id="PIRSF012535">
    <property type="entry name" value="UCP012535"/>
    <property type="match status" value="1"/>
</dbReference>
<sequence length="532" mass="61429">MDSIQIPYQDTGYFSKIMLDYLEEKESIQPFYHRFPSIDNFEAQIQEKAKSFPVENRKVLVSALEQQYQGLTISDLSQQNINHLVLPNTFTITTGHQLNLFSGPLYFLYKIISVINLCKELKDKYPKQNFVPIYWMASEDHDFEEIQYFNFKSKKIVWDQEASGAVGRLSTDGLASVFETFSGLLNSSINANELKDLFSKAYLEHDNLTSASRYLVNALFGEYGLVVIDGDDQQLKSLFKPYALKELKEQVSFKEVTKTSEQLATKSYPNQVHPREINLFYIGNGFRERILKSANGYTVNNTSLTFSSVEAIFEEKENLTDVVSGNALLRPLYQEVILPNLCYVGGGGELAYWMQLKSTFKAFDVPFPMLLMRNSALLITEKQQKKLNKLELSIEELFLSQNDLIAKKVKERSTIQYDFKSKRKQLSDNFKELEELAAKTDASFIGAVKAQEKKQIKSLDHLEKRLLKAEKKKMYDLVTRIELLQNELFPNQSLEERQRNFADYYESYGKELLTTLFKSLKPLDHKFTVVNL</sequence>
<dbReference type="EC" id="6.-.-.-" evidence="2"/>
<dbReference type="RefSeq" id="WP_068826364.1">
    <property type="nucleotide sequence ID" value="NZ_CP014224.1"/>
</dbReference>
<dbReference type="InterPro" id="IPR011199">
    <property type="entry name" value="Bacillithiol_biosynth_BshC"/>
</dbReference>